<comment type="caution">
    <text evidence="5">The sequence shown here is derived from an EMBL/GenBank/DDBJ whole genome shotgun (WGS) entry which is preliminary data.</text>
</comment>
<dbReference type="PANTHER" id="PTHR44846:SF1">
    <property type="entry name" value="MANNOSYL-D-GLYCERATE TRANSPORT_METABOLISM SYSTEM REPRESSOR MNGR-RELATED"/>
    <property type="match status" value="1"/>
</dbReference>
<evidence type="ECO:0000313" key="5">
    <source>
        <dbReference type="EMBL" id="MBO0607694.1"/>
    </source>
</evidence>
<keyword evidence="1" id="KW-0805">Transcription regulation</keyword>
<evidence type="ECO:0000256" key="2">
    <source>
        <dbReference type="ARBA" id="ARBA00023125"/>
    </source>
</evidence>
<sequence length="302" mass="33369">MADQLLGRNEPVESPQCEVGHMSQYRADDVGGKKLDRVERILRNDIEAGRLRDGEALPSTRALAEQMGVSVWTINKAMEQLAQEGLVENVSRSRRIVRSGVTPQTVRRDANRPHTFLIGGYAGSGKSELARVLSRLTGSAIVDKDTITRPVVERLLEELGQPPHDRESETYLEHVRPHEYEALLSTIQENADVSRGVVASAPFIREFRDAAWIDRISTSLQAADVGLTLVWVQCDASTMRTYLKRRGAARDTGKLANWEDYIAAIDLDYRPAADHVIIENSASSEPLQSQAARMLAAIGGEA</sequence>
<keyword evidence="6" id="KW-1185">Reference proteome</keyword>
<dbReference type="InterPro" id="IPR036390">
    <property type="entry name" value="WH_DNA-bd_sf"/>
</dbReference>
<protein>
    <submittedName>
        <fullName evidence="5">AAA family ATPase</fullName>
    </submittedName>
</protein>
<evidence type="ECO:0000256" key="3">
    <source>
        <dbReference type="ARBA" id="ARBA00023163"/>
    </source>
</evidence>
<evidence type="ECO:0000256" key="1">
    <source>
        <dbReference type="ARBA" id="ARBA00023015"/>
    </source>
</evidence>
<dbReference type="Gene3D" id="3.40.50.300">
    <property type="entry name" value="P-loop containing nucleotide triphosphate hydrolases"/>
    <property type="match status" value="1"/>
</dbReference>
<keyword evidence="3" id="KW-0804">Transcription</keyword>
<evidence type="ECO:0000259" key="4">
    <source>
        <dbReference type="PROSITE" id="PS50949"/>
    </source>
</evidence>
<reference evidence="6" key="2">
    <citation type="submission" date="2023-07" db="EMBL/GenBank/DDBJ databases">
        <title>Myceligenerans salitolerans sp. nov., a halotolerant actinomycete isolated from a salt lake in Xinjiang, China.</title>
        <authorList>
            <person name="Guan T."/>
        </authorList>
    </citation>
    <scope>NUCLEOTIDE SEQUENCE [LARGE SCALE GENOMIC DNA]</scope>
    <source>
        <strain evidence="6">XHU 5031</strain>
    </source>
</reference>
<dbReference type="CDD" id="cd07377">
    <property type="entry name" value="WHTH_GntR"/>
    <property type="match status" value="1"/>
</dbReference>
<dbReference type="SUPFAM" id="SSF46785">
    <property type="entry name" value="Winged helix' DNA-binding domain"/>
    <property type="match status" value="1"/>
</dbReference>
<dbReference type="PRINTS" id="PR00035">
    <property type="entry name" value="HTHGNTR"/>
</dbReference>
<dbReference type="EMBL" id="JAFMPK010000011">
    <property type="protein sequence ID" value="MBO0607694.1"/>
    <property type="molecule type" value="Genomic_DNA"/>
</dbReference>
<evidence type="ECO:0000313" key="6">
    <source>
        <dbReference type="Proteomes" id="UP000664617"/>
    </source>
</evidence>
<reference evidence="5 6" key="1">
    <citation type="submission" date="2021-03" db="EMBL/GenBank/DDBJ databases">
        <authorList>
            <person name="Xin L."/>
        </authorList>
    </citation>
    <scope>NUCLEOTIDE SEQUENCE [LARGE SCALE GENOMIC DNA]</scope>
    <source>
        <strain evidence="5 6">XHU 5031</strain>
    </source>
</reference>
<dbReference type="Pfam" id="PF13671">
    <property type="entry name" value="AAA_33"/>
    <property type="match status" value="1"/>
</dbReference>
<dbReference type="RefSeq" id="WP_207273627.1">
    <property type="nucleotide sequence ID" value="NZ_JAFMPK010000011.1"/>
</dbReference>
<dbReference type="Pfam" id="PF00392">
    <property type="entry name" value="GntR"/>
    <property type="match status" value="1"/>
</dbReference>
<dbReference type="InterPro" id="IPR027417">
    <property type="entry name" value="P-loop_NTPase"/>
</dbReference>
<dbReference type="PROSITE" id="PS50949">
    <property type="entry name" value="HTH_GNTR"/>
    <property type="match status" value="1"/>
</dbReference>
<dbReference type="InterPro" id="IPR050679">
    <property type="entry name" value="Bact_HTH_transcr_reg"/>
</dbReference>
<dbReference type="PANTHER" id="PTHR44846">
    <property type="entry name" value="MANNOSYL-D-GLYCERATE TRANSPORT/METABOLISM SYSTEM REPRESSOR MNGR-RELATED"/>
    <property type="match status" value="1"/>
</dbReference>
<dbReference type="SUPFAM" id="SSF52540">
    <property type="entry name" value="P-loop containing nucleoside triphosphate hydrolases"/>
    <property type="match status" value="1"/>
</dbReference>
<keyword evidence="2" id="KW-0238">DNA-binding</keyword>
<feature type="domain" description="HTH gntR-type" evidence="4">
    <location>
        <begin position="32"/>
        <end position="100"/>
    </location>
</feature>
<dbReference type="Proteomes" id="UP000664617">
    <property type="component" value="Unassembled WGS sequence"/>
</dbReference>
<organism evidence="5 6">
    <name type="scientific">Myceligenerans salitolerans</name>
    <dbReference type="NCBI Taxonomy" id="1230528"/>
    <lineage>
        <taxon>Bacteria</taxon>
        <taxon>Bacillati</taxon>
        <taxon>Actinomycetota</taxon>
        <taxon>Actinomycetes</taxon>
        <taxon>Micrococcales</taxon>
        <taxon>Promicromonosporaceae</taxon>
        <taxon>Myceligenerans</taxon>
    </lineage>
</organism>
<proteinExistence type="predicted"/>
<dbReference type="InterPro" id="IPR000524">
    <property type="entry name" value="Tscrpt_reg_HTH_GntR"/>
</dbReference>
<accession>A0ABS3I5P7</accession>
<gene>
    <name evidence="5" type="ORF">J0911_01460</name>
</gene>
<dbReference type="InterPro" id="IPR036388">
    <property type="entry name" value="WH-like_DNA-bd_sf"/>
</dbReference>
<dbReference type="SMART" id="SM00345">
    <property type="entry name" value="HTH_GNTR"/>
    <property type="match status" value="1"/>
</dbReference>
<name>A0ABS3I5P7_9MICO</name>
<dbReference type="Gene3D" id="1.10.10.10">
    <property type="entry name" value="Winged helix-like DNA-binding domain superfamily/Winged helix DNA-binding domain"/>
    <property type="match status" value="1"/>
</dbReference>